<protein>
    <recommendedName>
        <fullName evidence="4">TM2 domain-containing protein</fullName>
    </recommendedName>
</protein>
<sequence length="194" mass="21929">MNIRNDRYSAPDNRLDPTFSPLMPYEPAARKRKWLTGVLSMVVPGLGHFYLGLMQRGLFFMLLVVLDIFMITFLANQQNTSAPAVTLFSLCLPVVYFYSLFDALQLTDRLNRYAELLQMAGTAWEGEYPASLQRMMKGTNLGILLIVTGCLVFLVSKKPDWFSFLYNMMGSLIGSCVLILAGLAMFVLDTRKNK</sequence>
<dbReference type="RefSeq" id="WP_126142528.1">
    <property type="nucleotide sequence ID" value="NZ_RXHU01000051.1"/>
</dbReference>
<evidence type="ECO:0000313" key="3">
    <source>
        <dbReference type="Proteomes" id="UP000276128"/>
    </source>
</evidence>
<dbReference type="Proteomes" id="UP000276128">
    <property type="component" value="Unassembled WGS sequence"/>
</dbReference>
<keyword evidence="1" id="KW-1133">Transmembrane helix</keyword>
<evidence type="ECO:0000313" key="2">
    <source>
        <dbReference type="EMBL" id="RTE08410.1"/>
    </source>
</evidence>
<keyword evidence="1" id="KW-0472">Membrane</keyword>
<proteinExistence type="predicted"/>
<feature type="transmembrane region" description="Helical" evidence="1">
    <location>
        <begin position="138"/>
        <end position="156"/>
    </location>
</feature>
<keyword evidence="3" id="KW-1185">Reference proteome</keyword>
<reference evidence="2 3" key="1">
    <citation type="submission" date="2018-12" db="EMBL/GenBank/DDBJ databases">
        <title>Bacillus ochoae sp. nov., Paenibacillus whitsoniae sp. nov., Paenibacillus spiritus sp. nov. Isolated from the Mars Exploration Rover during spacecraft assembly.</title>
        <authorList>
            <person name="Seuylemezian A."/>
            <person name="Vaishampayan P."/>
        </authorList>
    </citation>
    <scope>NUCLEOTIDE SEQUENCE [LARGE SCALE GENOMIC DNA]</scope>
    <source>
        <strain evidence="2 3">MER 54</strain>
    </source>
</reference>
<gene>
    <name evidence="2" type="ORF">EJQ19_17480</name>
</gene>
<feature type="transmembrane region" description="Helical" evidence="1">
    <location>
        <begin position="81"/>
        <end position="101"/>
    </location>
</feature>
<dbReference type="OrthoDB" id="82335at2"/>
<evidence type="ECO:0008006" key="4">
    <source>
        <dbReference type="Google" id="ProtNLM"/>
    </source>
</evidence>
<feature type="transmembrane region" description="Helical" evidence="1">
    <location>
        <begin position="58"/>
        <end position="75"/>
    </location>
</feature>
<feature type="transmembrane region" description="Helical" evidence="1">
    <location>
        <begin position="168"/>
        <end position="188"/>
    </location>
</feature>
<dbReference type="AlphaFoldDB" id="A0A3S0AND9"/>
<comment type="caution">
    <text evidence="2">The sequence shown here is derived from an EMBL/GenBank/DDBJ whole genome shotgun (WGS) entry which is preliminary data.</text>
</comment>
<keyword evidence="1" id="KW-0812">Transmembrane</keyword>
<organism evidence="2 3">
    <name type="scientific">Paenibacillus whitsoniae</name>
    <dbReference type="NCBI Taxonomy" id="2496558"/>
    <lineage>
        <taxon>Bacteria</taxon>
        <taxon>Bacillati</taxon>
        <taxon>Bacillota</taxon>
        <taxon>Bacilli</taxon>
        <taxon>Bacillales</taxon>
        <taxon>Paenibacillaceae</taxon>
        <taxon>Paenibacillus</taxon>
    </lineage>
</organism>
<accession>A0A3S0AND9</accession>
<evidence type="ECO:0000256" key="1">
    <source>
        <dbReference type="SAM" id="Phobius"/>
    </source>
</evidence>
<dbReference type="EMBL" id="RXHU01000051">
    <property type="protein sequence ID" value="RTE08410.1"/>
    <property type="molecule type" value="Genomic_DNA"/>
</dbReference>
<name>A0A3S0AND9_9BACL</name>